<name>A0ABD2YMG1_9GENT</name>
<keyword evidence="1" id="KW-0472">Membrane</keyword>
<organism evidence="2 3">
    <name type="scientific">Cinchona calisaya</name>
    <dbReference type="NCBI Taxonomy" id="153742"/>
    <lineage>
        <taxon>Eukaryota</taxon>
        <taxon>Viridiplantae</taxon>
        <taxon>Streptophyta</taxon>
        <taxon>Embryophyta</taxon>
        <taxon>Tracheophyta</taxon>
        <taxon>Spermatophyta</taxon>
        <taxon>Magnoliopsida</taxon>
        <taxon>eudicotyledons</taxon>
        <taxon>Gunneridae</taxon>
        <taxon>Pentapetalae</taxon>
        <taxon>asterids</taxon>
        <taxon>lamiids</taxon>
        <taxon>Gentianales</taxon>
        <taxon>Rubiaceae</taxon>
        <taxon>Cinchonoideae</taxon>
        <taxon>Cinchoneae</taxon>
        <taxon>Cinchona</taxon>
    </lineage>
</organism>
<evidence type="ECO:0000313" key="2">
    <source>
        <dbReference type="EMBL" id="KAL3508596.1"/>
    </source>
</evidence>
<dbReference type="EMBL" id="JBJUIK010000012">
    <property type="protein sequence ID" value="KAL3508596.1"/>
    <property type="molecule type" value="Genomic_DNA"/>
</dbReference>
<reference evidence="2 3" key="1">
    <citation type="submission" date="2024-11" db="EMBL/GenBank/DDBJ databases">
        <title>A near-complete genome assembly of Cinchona calisaya.</title>
        <authorList>
            <person name="Lian D.C."/>
            <person name="Zhao X.W."/>
            <person name="Wei L."/>
        </authorList>
    </citation>
    <scope>NUCLEOTIDE SEQUENCE [LARGE SCALE GENOMIC DNA]</scope>
    <source>
        <tissue evidence="2">Nenye</tissue>
    </source>
</reference>
<proteinExistence type="predicted"/>
<evidence type="ECO:0000313" key="3">
    <source>
        <dbReference type="Proteomes" id="UP001630127"/>
    </source>
</evidence>
<keyword evidence="3" id="KW-1185">Reference proteome</keyword>
<evidence type="ECO:0000256" key="1">
    <source>
        <dbReference type="SAM" id="Phobius"/>
    </source>
</evidence>
<feature type="transmembrane region" description="Helical" evidence="1">
    <location>
        <begin position="96"/>
        <end position="116"/>
    </location>
</feature>
<keyword evidence="1" id="KW-1133">Transmembrane helix</keyword>
<gene>
    <name evidence="2" type="ORF">ACH5RR_027997</name>
</gene>
<sequence>MEIDSQRKATTVSGTDVFFMIVMKEGKLNLNMTGDNATVQSLFLQSKLIISINLYRSYFLFSSTKPTMHHNVSEGLYDPLLLRPAPLLPNYSLPSLSLSPLLTVLIIAWISVSLILHSDHCSFSPV</sequence>
<dbReference type="AlphaFoldDB" id="A0ABD2YMG1"/>
<keyword evidence="1" id="KW-0812">Transmembrane</keyword>
<protein>
    <submittedName>
        <fullName evidence="2">Uncharacterized protein</fullName>
    </submittedName>
</protein>
<accession>A0ABD2YMG1</accession>
<dbReference type="Proteomes" id="UP001630127">
    <property type="component" value="Unassembled WGS sequence"/>
</dbReference>
<comment type="caution">
    <text evidence="2">The sequence shown here is derived from an EMBL/GenBank/DDBJ whole genome shotgun (WGS) entry which is preliminary data.</text>
</comment>